<dbReference type="SMART" id="SM00382">
    <property type="entry name" value="AAA"/>
    <property type="match status" value="1"/>
</dbReference>
<evidence type="ECO:0000256" key="15">
    <source>
        <dbReference type="HAMAP-Rule" id="MF_01458"/>
    </source>
</evidence>
<evidence type="ECO:0000256" key="10">
    <source>
        <dbReference type="ARBA" id="ARBA00022840"/>
    </source>
</evidence>
<evidence type="ECO:0000256" key="12">
    <source>
        <dbReference type="ARBA" id="ARBA00023049"/>
    </source>
</evidence>
<comment type="subunit">
    <text evidence="15">Homohexamer.</text>
</comment>
<feature type="binding site" evidence="15">
    <location>
        <begin position="211"/>
        <end position="218"/>
    </location>
    <ligand>
        <name>ATP</name>
        <dbReference type="ChEBI" id="CHEBI:30616"/>
    </ligand>
</feature>
<keyword evidence="11 15" id="KW-1133">Transmembrane helix</keyword>
<comment type="cofactor">
    <cofactor evidence="15">
        <name>Zn(2+)</name>
        <dbReference type="ChEBI" id="CHEBI:29105"/>
    </cofactor>
    <text evidence="15">Binds 1 zinc ion per subunit.</text>
</comment>
<dbReference type="PANTHER" id="PTHR23076">
    <property type="entry name" value="METALLOPROTEASE M41 FTSH"/>
    <property type="match status" value="1"/>
</dbReference>
<feature type="binding site" evidence="15">
    <location>
        <position position="433"/>
    </location>
    <ligand>
        <name>Zn(2+)</name>
        <dbReference type="ChEBI" id="CHEBI:29105"/>
        <note>catalytic</note>
    </ligand>
</feature>
<dbReference type="CDD" id="cd19501">
    <property type="entry name" value="RecA-like_FtsH"/>
    <property type="match status" value="1"/>
</dbReference>
<keyword evidence="13 15" id="KW-0472">Membrane</keyword>
<comment type="subcellular location">
    <subcellularLocation>
        <location evidence="15">Cell membrane</location>
        <topology evidence="15">Multi-pass membrane protein</topology>
        <orientation evidence="15">Cytoplasmic side</orientation>
    </subcellularLocation>
    <subcellularLocation>
        <location evidence="1">Membrane</location>
    </subcellularLocation>
</comment>
<dbReference type="SUPFAM" id="SSF140990">
    <property type="entry name" value="FtsH protease domain-like"/>
    <property type="match status" value="1"/>
</dbReference>
<accession>A0A8J6J5U8</accession>
<dbReference type="AlphaFoldDB" id="A0A8J6J5U8"/>
<feature type="domain" description="AAA+ ATPase" evidence="16">
    <location>
        <begin position="203"/>
        <end position="342"/>
    </location>
</feature>
<dbReference type="GO" id="GO:0005524">
    <property type="term" value="F:ATP binding"/>
    <property type="evidence" value="ECO:0007669"/>
    <property type="project" value="UniProtKB-UniRule"/>
</dbReference>
<name>A0A8J6J5U8_9FIRM</name>
<comment type="function">
    <text evidence="15">Acts as a processive, ATP-dependent zinc metallopeptidase for both cytoplasmic and membrane proteins. Plays a role in the quality control of integral membrane proteins.</text>
</comment>
<dbReference type="Pfam" id="PF17862">
    <property type="entry name" value="AAA_lid_3"/>
    <property type="match status" value="1"/>
</dbReference>
<dbReference type="PANTHER" id="PTHR23076:SF113">
    <property type="entry name" value="ATP-DEPENDENT ZINC METALLOPROTEASE FTSH 1, CHLOROPLASTIC-RELATED"/>
    <property type="match status" value="1"/>
</dbReference>
<evidence type="ECO:0000256" key="3">
    <source>
        <dbReference type="ARBA" id="ARBA00022475"/>
    </source>
</evidence>
<evidence type="ECO:0000256" key="11">
    <source>
        <dbReference type="ARBA" id="ARBA00022989"/>
    </source>
</evidence>
<dbReference type="GO" id="GO:0008270">
    <property type="term" value="F:zinc ion binding"/>
    <property type="evidence" value="ECO:0007669"/>
    <property type="project" value="UniProtKB-UniRule"/>
</dbReference>
<feature type="binding site" evidence="15">
    <location>
        <position position="509"/>
    </location>
    <ligand>
        <name>Zn(2+)</name>
        <dbReference type="ChEBI" id="CHEBI:29105"/>
        <note>catalytic</note>
    </ligand>
</feature>
<dbReference type="InterPro" id="IPR003959">
    <property type="entry name" value="ATPase_AAA_core"/>
</dbReference>
<dbReference type="SUPFAM" id="SSF52540">
    <property type="entry name" value="P-loop containing nucleoside triphosphate hydrolases"/>
    <property type="match status" value="1"/>
</dbReference>
<feature type="binding site" evidence="15">
    <location>
        <position position="437"/>
    </location>
    <ligand>
        <name>Zn(2+)</name>
        <dbReference type="ChEBI" id="CHEBI:29105"/>
        <note>catalytic</note>
    </ligand>
</feature>
<dbReference type="Gene3D" id="3.40.50.300">
    <property type="entry name" value="P-loop containing nucleotide triphosphate hydrolases"/>
    <property type="match status" value="1"/>
</dbReference>
<keyword evidence="18" id="KW-1185">Reference proteome</keyword>
<dbReference type="InterPro" id="IPR027417">
    <property type="entry name" value="P-loop_NTPase"/>
</dbReference>
<dbReference type="HAMAP" id="MF_01458">
    <property type="entry name" value="FtsH"/>
    <property type="match status" value="1"/>
</dbReference>
<evidence type="ECO:0000256" key="5">
    <source>
        <dbReference type="ARBA" id="ARBA00022692"/>
    </source>
</evidence>
<dbReference type="GO" id="GO:0006508">
    <property type="term" value="P:proteolysis"/>
    <property type="evidence" value="ECO:0007669"/>
    <property type="project" value="UniProtKB-KW"/>
</dbReference>
<dbReference type="GO" id="GO:0030163">
    <property type="term" value="P:protein catabolic process"/>
    <property type="evidence" value="ECO:0007669"/>
    <property type="project" value="UniProtKB-UniRule"/>
</dbReference>
<dbReference type="FunFam" id="1.10.8.60:FF:000001">
    <property type="entry name" value="ATP-dependent zinc metalloprotease FtsH"/>
    <property type="match status" value="1"/>
</dbReference>
<keyword evidence="9 15" id="KW-0862">Zinc</keyword>
<evidence type="ECO:0000256" key="8">
    <source>
        <dbReference type="ARBA" id="ARBA00022801"/>
    </source>
</evidence>
<keyword evidence="5 15" id="KW-0812">Transmembrane</keyword>
<evidence type="ECO:0000313" key="17">
    <source>
        <dbReference type="EMBL" id="MBC5717701.1"/>
    </source>
</evidence>
<keyword evidence="10 15" id="KW-0067">ATP-binding</keyword>
<dbReference type="GO" id="GO:0004222">
    <property type="term" value="F:metalloendopeptidase activity"/>
    <property type="evidence" value="ECO:0007669"/>
    <property type="project" value="InterPro"/>
</dbReference>
<comment type="similarity">
    <text evidence="14 15">In the central section; belongs to the AAA ATPase family.</text>
</comment>
<dbReference type="InterPro" id="IPR003593">
    <property type="entry name" value="AAA+_ATPase"/>
</dbReference>
<dbReference type="Pfam" id="PF01434">
    <property type="entry name" value="Peptidase_M41"/>
    <property type="match status" value="1"/>
</dbReference>
<evidence type="ECO:0000256" key="14">
    <source>
        <dbReference type="ARBA" id="ARBA00061570"/>
    </source>
</evidence>
<dbReference type="Pfam" id="PF00004">
    <property type="entry name" value="AAA"/>
    <property type="match status" value="1"/>
</dbReference>
<dbReference type="InterPro" id="IPR005936">
    <property type="entry name" value="FtsH"/>
</dbReference>
<evidence type="ECO:0000256" key="7">
    <source>
        <dbReference type="ARBA" id="ARBA00022741"/>
    </source>
</evidence>
<evidence type="ECO:0000256" key="6">
    <source>
        <dbReference type="ARBA" id="ARBA00022723"/>
    </source>
</evidence>
<evidence type="ECO:0000313" key="18">
    <source>
        <dbReference type="Proteomes" id="UP000602260"/>
    </source>
</evidence>
<dbReference type="EMBL" id="JACOPN010000007">
    <property type="protein sequence ID" value="MBC5717701.1"/>
    <property type="molecule type" value="Genomic_DNA"/>
</dbReference>
<comment type="similarity">
    <text evidence="2 15">In the C-terminal section; belongs to the peptidase M41 family.</text>
</comment>
<keyword evidence="8 15" id="KW-0378">Hydrolase</keyword>
<feature type="active site" evidence="15">
    <location>
        <position position="434"/>
    </location>
</feature>
<feature type="transmembrane region" description="Helical" evidence="15">
    <location>
        <begin position="9"/>
        <end position="27"/>
    </location>
</feature>
<gene>
    <name evidence="17" type="primary">hflB</name>
    <name evidence="15" type="synonym">ftsH</name>
    <name evidence="17" type="ORF">H8S55_10260</name>
</gene>
<keyword evidence="4 15" id="KW-0645">Protease</keyword>
<keyword evidence="3 15" id="KW-1003">Cell membrane</keyword>
<dbReference type="Gene3D" id="1.10.8.60">
    <property type="match status" value="1"/>
</dbReference>
<keyword evidence="7 15" id="KW-0547">Nucleotide-binding</keyword>
<proteinExistence type="inferred from homology"/>
<dbReference type="GO" id="GO:0005886">
    <property type="term" value="C:plasma membrane"/>
    <property type="evidence" value="ECO:0007669"/>
    <property type="project" value="UniProtKB-SubCell"/>
</dbReference>
<dbReference type="InterPro" id="IPR037219">
    <property type="entry name" value="Peptidase_M41-like"/>
</dbReference>
<evidence type="ECO:0000256" key="4">
    <source>
        <dbReference type="ARBA" id="ARBA00022670"/>
    </source>
</evidence>
<comment type="caution">
    <text evidence="17">The sequence shown here is derived from an EMBL/GenBank/DDBJ whole genome shotgun (WGS) entry which is preliminary data.</text>
</comment>
<dbReference type="EC" id="3.4.24.-" evidence="15"/>
<dbReference type="NCBIfam" id="TIGR01241">
    <property type="entry name" value="FtsH_fam"/>
    <property type="match status" value="1"/>
</dbReference>
<evidence type="ECO:0000256" key="2">
    <source>
        <dbReference type="ARBA" id="ARBA00010044"/>
    </source>
</evidence>
<keyword evidence="12 15" id="KW-0482">Metalloprotease</keyword>
<evidence type="ECO:0000256" key="1">
    <source>
        <dbReference type="ARBA" id="ARBA00004370"/>
    </source>
</evidence>
<keyword evidence="6 15" id="KW-0479">Metal-binding</keyword>
<feature type="transmembrane region" description="Helical" evidence="15">
    <location>
        <begin position="114"/>
        <end position="137"/>
    </location>
</feature>
<dbReference type="Gene3D" id="1.20.58.760">
    <property type="entry name" value="Peptidase M41"/>
    <property type="match status" value="1"/>
</dbReference>
<evidence type="ECO:0000256" key="13">
    <source>
        <dbReference type="ARBA" id="ARBA00023136"/>
    </source>
</evidence>
<dbReference type="Proteomes" id="UP000602260">
    <property type="component" value="Unassembled WGS sequence"/>
</dbReference>
<dbReference type="GO" id="GO:0016887">
    <property type="term" value="F:ATP hydrolysis activity"/>
    <property type="evidence" value="ECO:0007669"/>
    <property type="project" value="UniProtKB-UniRule"/>
</dbReference>
<dbReference type="FunFam" id="1.20.58.760:FF:000001">
    <property type="entry name" value="ATP-dependent zinc metalloprotease FtsH"/>
    <property type="match status" value="1"/>
</dbReference>
<dbReference type="InterPro" id="IPR041569">
    <property type="entry name" value="AAA_lid_3"/>
</dbReference>
<organism evidence="17 18">
    <name type="scientific">Flintibacter faecis</name>
    <dbReference type="NCBI Taxonomy" id="2763047"/>
    <lineage>
        <taxon>Bacteria</taxon>
        <taxon>Bacillati</taxon>
        <taxon>Bacillota</taxon>
        <taxon>Clostridia</taxon>
        <taxon>Eubacteriales</taxon>
        <taxon>Flintibacter</taxon>
    </lineage>
</organism>
<protein>
    <recommendedName>
        <fullName evidence="15">ATP-dependent zinc metalloprotease FtsH</fullName>
        <ecNumber evidence="15">3.4.24.-</ecNumber>
    </recommendedName>
</protein>
<dbReference type="GO" id="GO:0004176">
    <property type="term" value="F:ATP-dependent peptidase activity"/>
    <property type="evidence" value="ECO:0007669"/>
    <property type="project" value="InterPro"/>
</dbReference>
<dbReference type="InterPro" id="IPR000642">
    <property type="entry name" value="Peptidase_M41"/>
</dbReference>
<reference evidence="17" key="1">
    <citation type="submission" date="2020-08" db="EMBL/GenBank/DDBJ databases">
        <title>Genome public.</title>
        <authorList>
            <person name="Liu C."/>
            <person name="Sun Q."/>
        </authorList>
    </citation>
    <scope>NUCLEOTIDE SEQUENCE</scope>
    <source>
        <strain evidence="17">BX5</strain>
    </source>
</reference>
<evidence type="ECO:0000259" key="16">
    <source>
        <dbReference type="SMART" id="SM00382"/>
    </source>
</evidence>
<evidence type="ECO:0000256" key="9">
    <source>
        <dbReference type="ARBA" id="ARBA00022833"/>
    </source>
</evidence>
<sequence length="623" mass="68575">MRRITPRDIALYALLFAVVFYAVSFLQRADWEDGPDYSQIRTYFAQERVEYFTLKDNVLTLTLRDENGSDKTSTFTYELARTDFFYDDMHQLIDQQLSDGILKGYDYPPGIENAWWYSLVGPVLMVAAAGVFLFVIFRQRAAASGGPPGANHFGHARTRTLSDQSKPVTFDDVAGAEEEKGELQEIVEFLRDPERFTALGARIPKGVLLVGPPGTGKTLIAKAVAGEAGVHFLSISGSDFVELYVGVGASRVRDLFEQAKKEAPAIVFIDEIDAVGRRRGAGLGGGHDEREQTLNQLLVEMDGFGSNEGGIVLAATNRQDILDPALLRPGRFDRQIYVGLPDIRGREAILKVHAKRKPLAEDVSLTQVAQATAGFTGADLANLLNEAALLAARQHSQFITAAHLHEAMLKVIAGPEKKSRVVTDHARRLTAYHEAGHAVVIHQLPTQDPVHQITIIPRGPAGGMTISLPTEDKAYLSKKELEERIAVCLGGRVAEELVLRDVSTGASSDIQKASELARAMVTKYGMSEKLGAIAYGSESDEIFLGRSMAQARTYSEEVAAQIDQEVKHIIEQAHARCRDILTQHRHELDITARYLLDHETMDAQTFDHVFTQPDDPELAGYQA</sequence>
<dbReference type="RefSeq" id="WP_186878892.1">
    <property type="nucleotide sequence ID" value="NZ_JACOPN010000007.1"/>
</dbReference>
<dbReference type="FunFam" id="3.40.50.300:FF:000001">
    <property type="entry name" value="ATP-dependent zinc metalloprotease FtsH"/>
    <property type="match status" value="1"/>
</dbReference>